<reference evidence="11 12" key="1">
    <citation type="submission" date="2020-06" db="EMBL/GenBank/DDBJ databases">
        <authorList>
            <person name="Qiu C."/>
            <person name="Liu Z."/>
        </authorList>
    </citation>
    <scope>NUCLEOTIDE SEQUENCE [LARGE SCALE GENOMIC DNA]</scope>
    <source>
        <strain evidence="11 12">EM 1</strain>
    </source>
</reference>
<dbReference type="Proteomes" id="UP000588051">
    <property type="component" value="Unassembled WGS sequence"/>
</dbReference>
<proteinExistence type="predicted"/>
<dbReference type="GO" id="GO:0003887">
    <property type="term" value="F:DNA-directed DNA polymerase activity"/>
    <property type="evidence" value="ECO:0007669"/>
    <property type="project" value="UniProtKB-KW"/>
</dbReference>
<accession>A0A850Q9S7</accession>
<dbReference type="InterPro" id="IPR004365">
    <property type="entry name" value="NA-bd_OB_tRNA"/>
</dbReference>
<evidence type="ECO:0000256" key="8">
    <source>
        <dbReference type="ARBA" id="ARBA00022932"/>
    </source>
</evidence>
<dbReference type="GO" id="GO:0005737">
    <property type="term" value="C:cytoplasm"/>
    <property type="evidence" value="ECO:0007669"/>
    <property type="project" value="UniProtKB-SubCell"/>
</dbReference>
<dbReference type="GO" id="GO:0008408">
    <property type="term" value="F:3'-5' exonuclease activity"/>
    <property type="evidence" value="ECO:0007669"/>
    <property type="project" value="InterPro"/>
</dbReference>
<evidence type="ECO:0000256" key="5">
    <source>
        <dbReference type="ARBA" id="ARBA00022679"/>
    </source>
</evidence>
<dbReference type="GO" id="GO:0003676">
    <property type="term" value="F:nucleic acid binding"/>
    <property type="evidence" value="ECO:0007669"/>
    <property type="project" value="InterPro"/>
</dbReference>
<comment type="caution">
    <text evidence="11">The sequence shown here is derived from an EMBL/GenBank/DDBJ whole genome shotgun (WGS) entry which is preliminary data.</text>
</comment>
<dbReference type="Gene3D" id="2.40.50.140">
    <property type="entry name" value="Nucleic acid-binding proteins"/>
    <property type="match status" value="1"/>
</dbReference>
<evidence type="ECO:0000256" key="6">
    <source>
        <dbReference type="ARBA" id="ARBA00022695"/>
    </source>
</evidence>
<evidence type="ECO:0000256" key="1">
    <source>
        <dbReference type="ARBA" id="ARBA00004496"/>
    </source>
</evidence>
<dbReference type="InterPro" id="IPR040982">
    <property type="entry name" value="DNA_pol3_finger"/>
</dbReference>
<dbReference type="AlphaFoldDB" id="A0A850Q9S7"/>
<dbReference type="CDD" id="cd07433">
    <property type="entry name" value="PHP_PolIIIA_DnaE1"/>
    <property type="match status" value="1"/>
</dbReference>
<dbReference type="NCBIfam" id="TIGR00594">
    <property type="entry name" value="polc"/>
    <property type="match status" value="1"/>
</dbReference>
<dbReference type="PANTHER" id="PTHR32294">
    <property type="entry name" value="DNA POLYMERASE III SUBUNIT ALPHA"/>
    <property type="match status" value="1"/>
</dbReference>
<dbReference type="InterPro" id="IPR003141">
    <property type="entry name" value="Pol/His_phosphatase_N"/>
</dbReference>
<dbReference type="SMART" id="SM00481">
    <property type="entry name" value="POLIIIAc"/>
    <property type="match status" value="1"/>
</dbReference>
<dbReference type="Pfam" id="PF07733">
    <property type="entry name" value="DNA_pol3_alpha"/>
    <property type="match status" value="1"/>
</dbReference>
<name>A0A850Q9S7_9BURK</name>
<dbReference type="CDD" id="cd04485">
    <property type="entry name" value="DnaE_OBF"/>
    <property type="match status" value="1"/>
</dbReference>
<evidence type="ECO:0000256" key="2">
    <source>
        <dbReference type="ARBA" id="ARBA00012417"/>
    </source>
</evidence>
<dbReference type="EMBL" id="JABXYJ010000002">
    <property type="protein sequence ID" value="NVO77072.1"/>
    <property type="molecule type" value="Genomic_DNA"/>
</dbReference>
<evidence type="ECO:0000256" key="7">
    <source>
        <dbReference type="ARBA" id="ARBA00022705"/>
    </source>
</evidence>
<dbReference type="Pfam" id="PF20914">
    <property type="entry name" value="DNA_pol_IIIA_C"/>
    <property type="match status" value="1"/>
</dbReference>
<dbReference type="EC" id="2.7.7.7" evidence="2"/>
<evidence type="ECO:0000259" key="10">
    <source>
        <dbReference type="SMART" id="SM00481"/>
    </source>
</evidence>
<gene>
    <name evidence="11" type="primary">dnaE</name>
    <name evidence="11" type="ORF">HV832_04425</name>
</gene>
<dbReference type="InterPro" id="IPR004013">
    <property type="entry name" value="PHP_dom"/>
</dbReference>
<organism evidence="11 12">
    <name type="scientific">Undibacterium oligocarboniphilum</name>
    <dbReference type="NCBI Taxonomy" id="666702"/>
    <lineage>
        <taxon>Bacteria</taxon>
        <taxon>Pseudomonadati</taxon>
        <taxon>Pseudomonadota</taxon>
        <taxon>Betaproteobacteria</taxon>
        <taxon>Burkholderiales</taxon>
        <taxon>Oxalobacteraceae</taxon>
        <taxon>Undibacterium</taxon>
    </lineage>
</organism>
<dbReference type="SUPFAM" id="SSF89550">
    <property type="entry name" value="PHP domain-like"/>
    <property type="match status" value="1"/>
</dbReference>
<dbReference type="Gene3D" id="1.10.10.1600">
    <property type="entry name" value="Bacterial DNA polymerase III alpha subunit, thumb domain"/>
    <property type="match status" value="1"/>
</dbReference>
<dbReference type="Pfam" id="PF01336">
    <property type="entry name" value="tRNA_anti-codon"/>
    <property type="match status" value="1"/>
</dbReference>
<dbReference type="PANTHER" id="PTHR32294:SF0">
    <property type="entry name" value="DNA POLYMERASE III SUBUNIT ALPHA"/>
    <property type="match status" value="1"/>
</dbReference>
<dbReference type="InterPro" id="IPR048472">
    <property type="entry name" value="DNA_pol_IIIA_C"/>
</dbReference>
<sequence>MTTELTLSSAAGAEAAPALTGDPKFVHLRVHSEYSIVDGLVRIDDVIKMAAKDRQPAMAMTDLANLFGMVKFYKTARGKGMKPIAGCDAWITNDNDRDKPSRLLLLVKNRRGYLQLCELLAQAWLVNQHRGRAEIRFEWLQQLHERGEGGGLIALSGAHAGDVGVAIDNGNLEQAERCAQRWESIFPGHFYIEIQRAGQPNMESHIRQAVTLAKKLRLLVVATHPVQFLKKEDYTAHEVRVCIAEGDMLANARRVRRFNDQQCFKTQDEMAALFADMPGALQNSVEIAKRCNLTLELGKPKLPDFPTPDGMTINDFLVFEAKRGLEFRLQHLFPDEEKRAKERARYEARLKFETDTIIKMGFPGYFLIVADFIQWAKNNGVPVGPGRGSGAGSLVAYSLLITDLDPLQYNLLFERFLNPERVSMPDFDIDFCQEGRDRVIQYVKDRYGKDAVSQIATFGTMAAKGAIRDVGRVLDFGYMFCDGISKLIPFKPGKQVTIAEAIVEEPLLAERQENEEEVKTLLDLAQQVEGITRNIGMHAGGVLIAPGKLTDFCPLYTQGGDSGVVSQYDKDDVEAVGLVKFDFLGLTTLTILDRAVRYIKMLDPAMKNFDLAKLPLDDRASYELLTKAKTVAVFQLESRGMQGMLKDARPDRFEDIIALVALYRPGPMDLIPDFCKRKHGEKFDYPDPRTEGILSETYGIMVYQEQVMQMAQVVGGYSLGGADLLRRAMGKKKAEEMAEHRQIFRDGAAKDGLPQEKADEIFDLMEKFAGYGFNKSHAAAYALLSYHTAYLKAHHPAAFMAANMSLAMDDTDKVKILVEDAIDICKLKMLPPDINLSDYRFMPVGEPGKKATQIRYGLGAVKGSGQNAIENIVAARETGGAFKDLFDFCNRVDKRQVNRRTIEALIRAGAMDCLGKDRAILLATVSLAVEAAEQADAAANQVSLFGDDEDLIPPPEYISVPPWSDKQRLTEEKLALGFYLSGHLFDSYAPEVRQFIKTTLAKVEPSRDPRMICGIITGVRTQMTQRGKLMIVTLDDSTAVVEVTVYSELMEEFKNLFKEDEFLAVMGKVSEDRFSGGLRITAEKVMDIGRARVQFSQGLRLKLSAGTDTRKLQDLLQPHLNPAGCPVLIQYQNDDACVELYLSDEWRVNPGDHLRADLSEWLSPNNVSIEYA</sequence>
<keyword evidence="4" id="KW-0963">Cytoplasm</keyword>
<keyword evidence="8" id="KW-0239">DNA-directed DNA polymerase</keyword>
<keyword evidence="6 11" id="KW-0548">Nucleotidyltransferase</keyword>
<dbReference type="InterPro" id="IPR029460">
    <property type="entry name" value="DNAPol_HHH"/>
</dbReference>
<comment type="subcellular location">
    <subcellularLocation>
        <location evidence="1">Cytoplasm</location>
    </subcellularLocation>
</comment>
<evidence type="ECO:0000313" key="11">
    <source>
        <dbReference type="EMBL" id="NVO77072.1"/>
    </source>
</evidence>
<comment type="catalytic activity">
    <reaction evidence="9">
        <text>DNA(n) + a 2'-deoxyribonucleoside 5'-triphosphate = DNA(n+1) + diphosphate</text>
        <dbReference type="Rhea" id="RHEA:22508"/>
        <dbReference type="Rhea" id="RHEA-COMP:17339"/>
        <dbReference type="Rhea" id="RHEA-COMP:17340"/>
        <dbReference type="ChEBI" id="CHEBI:33019"/>
        <dbReference type="ChEBI" id="CHEBI:61560"/>
        <dbReference type="ChEBI" id="CHEBI:173112"/>
        <dbReference type="EC" id="2.7.7.7"/>
    </reaction>
</comment>
<dbReference type="InterPro" id="IPR012340">
    <property type="entry name" value="NA-bd_OB-fold"/>
</dbReference>
<evidence type="ECO:0000256" key="9">
    <source>
        <dbReference type="ARBA" id="ARBA00049244"/>
    </source>
</evidence>
<protein>
    <recommendedName>
        <fullName evidence="3">DNA polymerase III subunit alpha</fullName>
        <ecNumber evidence="2">2.7.7.7</ecNumber>
    </recommendedName>
</protein>
<dbReference type="InterPro" id="IPR049821">
    <property type="entry name" value="PolIIIA_DnaE1_PHP"/>
</dbReference>
<dbReference type="RefSeq" id="WP_176802340.1">
    <property type="nucleotide sequence ID" value="NZ_JABXYJ010000002.1"/>
</dbReference>
<evidence type="ECO:0000256" key="3">
    <source>
        <dbReference type="ARBA" id="ARBA00019114"/>
    </source>
</evidence>
<dbReference type="InterPro" id="IPR041931">
    <property type="entry name" value="DNA_pol3_alpha_thumb_dom"/>
</dbReference>
<dbReference type="Pfam" id="PF14579">
    <property type="entry name" value="HHH_6"/>
    <property type="match status" value="1"/>
</dbReference>
<dbReference type="InterPro" id="IPR011708">
    <property type="entry name" value="DNA_pol3_alpha_NTPase_dom"/>
</dbReference>
<keyword evidence="5 11" id="KW-0808">Transferase</keyword>
<keyword evidence="12" id="KW-1185">Reference proteome</keyword>
<evidence type="ECO:0000313" key="12">
    <source>
        <dbReference type="Proteomes" id="UP000588051"/>
    </source>
</evidence>
<evidence type="ECO:0000256" key="4">
    <source>
        <dbReference type="ARBA" id="ARBA00022490"/>
    </source>
</evidence>
<dbReference type="Gene3D" id="1.10.150.870">
    <property type="match status" value="1"/>
</dbReference>
<keyword evidence="7" id="KW-0235">DNA replication</keyword>
<feature type="domain" description="Polymerase/histidinol phosphatase N-terminal" evidence="10">
    <location>
        <begin position="26"/>
        <end position="93"/>
    </location>
</feature>
<dbReference type="InterPro" id="IPR004805">
    <property type="entry name" value="DnaE2/DnaE/PolC"/>
</dbReference>
<dbReference type="Pfam" id="PF17657">
    <property type="entry name" value="DNA_pol3_finger"/>
    <property type="match status" value="1"/>
</dbReference>
<dbReference type="Gene3D" id="3.20.20.140">
    <property type="entry name" value="Metal-dependent hydrolases"/>
    <property type="match status" value="1"/>
</dbReference>
<dbReference type="NCBIfam" id="NF004226">
    <property type="entry name" value="PRK05673.1"/>
    <property type="match status" value="1"/>
</dbReference>
<dbReference type="Pfam" id="PF02811">
    <property type="entry name" value="PHP"/>
    <property type="match status" value="1"/>
</dbReference>
<dbReference type="GO" id="GO:0006260">
    <property type="term" value="P:DNA replication"/>
    <property type="evidence" value="ECO:0007669"/>
    <property type="project" value="UniProtKB-KW"/>
</dbReference>
<dbReference type="InterPro" id="IPR016195">
    <property type="entry name" value="Pol/histidinol_Pase-like"/>
</dbReference>